<protein>
    <submittedName>
        <fullName evidence="1">Histidine--tRNA ligase</fullName>
    </submittedName>
</protein>
<keyword evidence="2" id="KW-1185">Reference proteome</keyword>
<gene>
    <name evidence="1" type="primary">hisS</name>
    <name evidence="1" type="ORF">DAT39_013795</name>
</gene>
<organism evidence="1 2">
    <name type="scientific">Clarias magur</name>
    <name type="common">Asian catfish</name>
    <name type="synonym">Macropteronotus magur</name>
    <dbReference type="NCBI Taxonomy" id="1594786"/>
    <lineage>
        <taxon>Eukaryota</taxon>
        <taxon>Metazoa</taxon>
        <taxon>Chordata</taxon>
        <taxon>Craniata</taxon>
        <taxon>Vertebrata</taxon>
        <taxon>Euteleostomi</taxon>
        <taxon>Actinopterygii</taxon>
        <taxon>Neopterygii</taxon>
        <taxon>Teleostei</taxon>
        <taxon>Ostariophysi</taxon>
        <taxon>Siluriformes</taxon>
        <taxon>Clariidae</taxon>
        <taxon>Clarias</taxon>
    </lineage>
</organism>
<dbReference type="GO" id="GO:0016874">
    <property type="term" value="F:ligase activity"/>
    <property type="evidence" value="ECO:0007669"/>
    <property type="project" value="UniProtKB-KW"/>
</dbReference>
<dbReference type="EMBL" id="QNUK01000274">
    <property type="protein sequence ID" value="KAF5896496.1"/>
    <property type="molecule type" value="Genomic_DNA"/>
</dbReference>
<comment type="caution">
    <text evidence="1">The sequence shown here is derived from an EMBL/GenBank/DDBJ whole genome shotgun (WGS) entry which is preliminary data.</text>
</comment>
<dbReference type="Proteomes" id="UP000727407">
    <property type="component" value="Unassembled WGS sequence"/>
</dbReference>
<feature type="non-terminal residue" evidence="1">
    <location>
        <position position="1"/>
    </location>
</feature>
<sequence>DNMDITISPLWTCPKCSINYRGNMDTMSAVDLPRIICSLHYRDIMDTRPIVDVSQIT</sequence>
<feature type="non-terminal residue" evidence="1">
    <location>
        <position position="57"/>
    </location>
</feature>
<name>A0A8J4U1C1_CLAMG</name>
<keyword evidence="1" id="KW-0436">Ligase</keyword>
<reference evidence="1" key="1">
    <citation type="submission" date="2020-07" db="EMBL/GenBank/DDBJ databases">
        <title>Clarias magur genome sequencing, assembly and annotation.</title>
        <authorList>
            <person name="Kushwaha B."/>
            <person name="Kumar R."/>
            <person name="Das P."/>
            <person name="Joshi C.G."/>
            <person name="Kumar D."/>
            <person name="Nagpure N.S."/>
            <person name="Pandey M."/>
            <person name="Agarwal S."/>
            <person name="Srivastava S."/>
            <person name="Singh M."/>
            <person name="Sahoo L."/>
            <person name="Jayasankar P."/>
            <person name="Meher P.K."/>
            <person name="Koringa P.G."/>
            <person name="Iquebal M.A."/>
            <person name="Das S.P."/>
            <person name="Bit A."/>
            <person name="Patnaik S."/>
            <person name="Patel N."/>
            <person name="Shah T.M."/>
            <person name="Hinsu A."/>
            <person name="Jena J.K."/>
        </authorList>
    </citation>
    <scope>NUCLEOTIDE SEQUENCE</scope>
    <source>
        <strain evidence="1">CIFAMagur01</strain>
        <tissue evidence="1">Testis</tissue>
    </source>
</reference>
<accession>A0A8J4U1C1</accession>
<evidence type="ECO:0000313" key="1">
    <source>
        <dbReference type="EMBL" id="KAF5896496.1"/>
    </source>
</evidence>
<dbReference type="AlphaFoldDB" id="A0A8J4U1C1"/>
<evidence type="ECO:0000313" key="2">
    <source>
        <dbReference type="Proteomes" id="UP000727407"/>
    </source>
</evidence>
<proteinExistence type="predicted"/>